<proteinExistence type="inferred from homology"/>
<dbReference type="EMBL" id="JNFP01000005">
    <property type="protein sequence ID" value="KIA65946.1"/>
    <property type="molecule type" value="Genomic_DNA"/>
</dbReference>
<dbReference type="Gene3D" id="2.130.10.10">
    <property type="entry name" value="YVTN repeat-like/Quinoprotein amine dehydrogenase"/>
    <property type="match status" value="1"/>
</dbReference>
<dbReference type="SUPFAM" id="SSF50974">
    <property type="entry name" value="Nitrous oxide reductase, N-terminal domain"/>
    <property type="match status" value="2"/>
</dbReference>
<dbReference type="InterPro" id="IPR019405">
    <property type="entry name" value="Lactonase_7-beta_prop"/>
</dbReference>
<dbReference type="Proteomes" id="UP000031364">
    <property type="component" value="Unassembled WGS sequence"/>
</dbReference>
<dbReference type="InterPro" id="IPR011045">
    <property type="entry name" value="N2O_reductase_N"/>
</dbReference>
<dbReference type="Pfam" id="PF10282">
    <property type="entry name" value="Lactonase"/>
    <property type="match status" value="1"/>
</dbReference>
<gene>
    <name evidence="2" type="ORF">FG87_05730</name>
</gene>
<comment type="similarity">
    <text evidence="1">Belongs to the cycloisomerase 2 family.</text>
</comment>
<comment type="caution">
    <text evidence="2">The sequence shown here is derived from an EMBL/GenBank/DDBJ whole genome shotgun (WGS) entry which is preliminary data.</text>
</comment>
<sequence length="337" mass="35741">MTVVYVSNADSREISVLRLDATGGLTPVAAVPVDGTVMPLAVSPDHRYLYAGLRSEPFSVTAFGIEPTNGRLIGLRSTLLPDNMAYLSTDRTGRYLFGASYSGDQISVQPIAANGTVRPRPDEVIATAPHAHSIVVDPANRFVFVAVLGGDHVLQYRFDAASGRLTPNRPAAVETPLGAGPRHLVFHPSGRVVLACHELDGTVQSYLFDPPIGTLTPAMSSSALPQGFSGSPWVSELRVTPDGRYLYVSERSSDTLAGLRVDGDTGALEPIGHTRTEAQPRGFAIDPSGRFLVAAGQKSHAVTSYAIDPATGALTAVHRRTVGRNPNWVEIIDLPGA</sequence>
<organism evidence="2 3">
    <name type="scientific">Nocardia vulneris</name>
    <dbReference type="NCBI Taxonomy" id="1141657"/>
    <lineage>
        <taxon>Bacteria</taxon>
        <taxon>Bacillati</taxon>
        <taxon>Actinomycetota</taxon>
        <taxon>Actinomycetes</taxon>
        <taxon>Mycobacteriales</taxon>
        <taxon>Nocardiaceae</taxon>
        <taxon>Nocardia</taxon>
    </lineage>
</organism>
<dbReference type="InterPro" id="IPR050282">
    <property type="entry name" value="Cycloisomerase_2"/>
</dbReference>
<dbReference type="PANTHER" id="PTHR30344:SF1">
    <property type="entry name" value="6-PHOSPHOGLUCONOLACTONASE"/>
    <property type="match status" value="1"/>
</dbReference>
<dbReference type="RefSeq" id="WP_043665538.1">
    <property type="nucleotide sequence ID" value="NZ_BDCI01000041.1"/>
</dbReference>
<dbReference type="PANTHER" id="PTHR30344">
    <property type="entry name" value="6-PHOSPHOGLUCONOLACTONASE-RELATED"/>
    <property type="match status" value="1"/>
</dbReference>
<reference evidence="2 3" key="1">
    <citation type="journal article" date="2014" name="Int. J. Syst. Evol. Microbiol.">
        <title>Nocardia vulneris sp. nov., isolated from wounds of human patients in North America.</title>
        <authorList>
            <person name="Lasker B.A."/>
            <person name="Bell M."/>
            <person name="Klenk H.P."/>
            <person name="Sproer C."/>
            <person name="Schumann C."/>
            <person name="Schumann P."/>
            <person name="Brown J.M."/>
        </authorList>
    </citation>
    <scope>NUCLEOTIDE SEQUENCE [LARGE SCALE GENOMIC DNA]</scope>
    <source>
        <strain evidence="2 3">W9851</strain>
    </source>
</reference>
<evidence type="ECO:0000313" key="3">
    <source>
        <dbReference type="Proteomes" id="UP000031364"/>
    </source>
</evidence>
<protein>
    <submittedName>
        <fullName evidence="2">6-phosphogluconolactonase</fullName>
    </submittedName>
</protein>
<evidence type="ECO:0000256" key="1">
    <source>
        <dbReference type="ARBA" id="ARBA00005564"/>
    </source>
</evidence>
<keyword evidence="3" id="KW-1185">Reference proteome</keyword>
<dbReference type="InterPro" id="IPR015943">
    <property type="entry name" value="WD40/YVTN_repeat-like_dom_sf"/>
</dbReference>
<evidence type="ECO:0000313" key="2">
    <source>
        <dbReference type="EMBL" id="KIA65946.1"/>
    </source>
</evidence>
<accession>A0ABR4ZKL1</accession>
<name>A0ABR4ZKL1_9NOCA</name>